<proteinExistence type="predicted"/>
<dbReference type="PANTHER" id="PTHR47261:SF2">
    <property type="entry name" value="CALCIUM-DEPENDENT LIPID-BINDING (CALB DOMAIN) FAMILY PROTEIN"/>
    <property type="match status" value="1"/>
</dbReference>
<keyword evidence="3" id="KW-1185">Reference proteome</keyword>
<feature type="domain" description="C2" evidence="1">
    <location>
        <begin position="107"/>
        <end position="228"/>
    </location>
</feature>
<dbReference type="InterPro" id="IPR000008">
    <property type="entry name" value="C2_dom"/>
</dbReference>
<name>A0ABQ8BH75_BRANA</name>
<evidence type="ECO:0000313" key="3">
    <source>
        <dbReference type="Proteomes" id="UP000824890"/>
    </source>
</evidence>
<dbReference type="CDD" id="cd00030">
    <property type="entry name" value="C2"/>
    <property type="match status" value="1"/>
</dbReference>
<evidence type="ECO:0000313" key="2">
    <source>
        <dbReference type="EMBL" id="KAH0904154.1"/>
    </source>
</evidence>
<reference evidence="2 3" key="1">
    <citation type="submission" date="2021-05" db="EMBL/GenBank/DDBJ databases">
        <title>Genome Assembly of Synthetic Allotetraploid Brassica napus Reveals Homoeologous Exchanges between Subgenomes.</title>
        <authorList>
            <person name="Davis J.T."/>
        </authorList>
    </citation>
    <scope>NUCLEOTIDE SEQUENCE [LARGE SCALE GENOMIC DNA]</scope>
    <source>
        <strain evidence="3">cv. Da-Ae</strain>
        <tissue evidence="2">Seedling</tissue>
    </source>
</reference>
<dbReference type="Pfam" id="PF00168">
    <property type="entry name" value="C2"/>
    <property type="match status" value="1"/>
</dbReference>
<accession>A0ABQ8BH75</accession>
<dbReference type="Gene3D" id="2.60.40.150">
    <property type="entry name" value="C2 domain"/>
    <property type="match status" value="1"/>
</dbReference>
<comment type="caution">
    <text evidence="2">The sequence shown here is derived from an EMBL/GenBank/DDBJ whole genome shotgun (WGS) entry which is preliminary data.</text>
</comment>
<dbReference type="PANTHER" id="PTHR47261">
    <property type="entry name" value="CALCIUM-DEPENDENT LIPID-BINDING (CALB DOMAIN) FAMILY PROTEIN"/>
    <property type="match status" value="1"/>
</dbReference>
<dbReference type="Proteomes" id="UP000824890">
    <property type="component" value="Unassembled WGS sequence"/>
</dbReference>
<sequence>WKTRVHVTNASSKKVATGLVADRLSNEFEGEQKSERSSFTSFREDPKPTAPWVGAASWAFISLPKIKFELAPFRLFNLMGIPVLSMQKICLDYLSAQRKIVLDFQKGKGKAVGPISEDLKSGDFVGELSVTLVNAQKLPYMFSGRTDPYVILRMGDQVIRSKKNSQNSIGAPGQPIWNQDFQFLVSNPREQVLQIEVNDCLGFADMAIGTGQVDLGSLPDTSYYCGLHTKHMWRMKKMRNAMQKPLLHMHPMMKCLDSEEPSSFVQNDKIPSDNLSQRVHVTGTFKDWREFKISTGRFWQWAHFRVSIVVVRCNYFSIGARFYQYGQLKYLQPVTWCCVDH</sequence>
<feature type="non-terminal residue" evidence="2">
    <location>
        <position position="1"/>
    </location>
</feature>
<protein>
    <recommendedName>
        <fullName evidence="1">C2 domain-containing protein</fullName>
    </recommendedName>
</protein>
<dbReference type="InterPro" id="IPR035892">
    <property type="entry name" value="C2_domain_sf"/>
</dbReference>
<evidence type="ECO:0000259" key="1">
    <source>
        <dbReference type="PROSITE" id="PS50004"/>
    </source>
</evidence>
<dbReference type="SUPFAM" id="SSF49562">
    <property type="entry name" value="C2 domain (Calcium/lipid-binding domain, CaLB)"/>
    <property type="match status" value="1"/>
</dbReference>
<dbReference type="EMBL" id="JAGKQM010000011">
    <property type="protein sequence ID" value="KAH0904154.1"/>
    <property type="molecule type" value="Genomic_DNA"/>
</dbReference>
<gene>
    <name evidence="2" type="ORF">HID58_043657</name>
</gene>
<dbReference type="PROSITE" id="PS50004">
    <property type="entry name" value="C2"/>
    <property type="match status" value="1"/>
</dbReference>
<organism evidence="2 3">
    <name type="scientific">Brassica napus</name>
    <name type="common">Rape</name>
    <dbReference type="NCBI Taxonomy" id="3708"/>
    <lineage>
        <taxon>Eukaryota</taxon>
        <taxon>Viridiplantae</taxon>
        <taxon>Streptophyta</taxon>
        <taxon>Embryophyta</taxon>
        <taxon>Tracheophyta</taxon>
        <taxon>Spermatophyta</taxon>
        <taxon>Magnoliopsida</taxon>
        <taxon>eudicotyledons</taxon>
        <taxon>Gunneridae</taxon>
        <taxon>Pentapetalae</taxon>
        <taxon>rosids</taxon>
        <taxon>malvids</taxon>
        <taxon>Brassicales</taxon>
        <taxon>Brassicaceae</taxon>
        <taxon>Brassiceae</taxon>
        <taxon>Brassica</taxon>
    </lineage>
</organism>
<dbReference type="SMART" id="SM00239">
    <property type="entry name" value="C2"/>
    <property type="match status" value="1"/>
</dbReference>